<reference evidence="2" key="1">
    <citation type="submission" date="2016-10" db="EMBL/GenBank/DDBJ databases">
        <authorList>
            <person name="Varghese N."/>
            <person name="Submissions S."/>
        </authorList>
    </citation>
    <scope>NUCLEOTIDE SEQUENCE [LARGE SCALE GENOMIC DNA]</scope>
    <source>
        <strain evidence="2">DSM 45004</strain>
    </source>
</reference>
<sequence length="64" mass="7425">MVRRPEVFVRSLTMEEGRDLRRISRTVKDPVKLRHVIGVPMSGPGQAVRYITSSMQFSEDMCRM</sequence>
<dbReference type="Proteomes" id="UP000198716">
    <property type="component" value="Unassembled WGS sequence"/>
</dbReference>
<gene>
    <name evidence="1" type="ORF">SAMN04487819_105180</name>
</gene>
<protein>
    <submittedName>
        <fullName evidence="1">Uncharacterized protein</fullName>
    </submittedName>
</protein>
<evidence type="ECO:0000313" key="1">
    <source>
        <dbReference type="EMBL" id="SFD93206.1"/>
    </source>
</evidence>
<proteinExistence type="predicted"/>
<dbReference type="EMBL" id="FOMZ01000005">
    <property type="protein sequence ID" value="SFD93206.1"/>
    <property type="molecule type" value="Genomic_DNA"/>
</dbReference>
<dbReference type="RefSeq" id="WP_139219489.1">
    <property type="nucleotide sequence ID" value="NZ_FOMZ01000005.1"/>
</dbReference>
<organism evidence="1 2">
    <name type="scientific">Actinopolyspora alba</name>
    <dbReference type="NCBI Taxonomy" id="673379"/>
    <lineage>
        <taxon>Bacteria</taxon>
        <taxon>Bacillati</taxon>
        <taxon>Actinomycetota</taxon>
        <taxon>Actinomycetes</taxon>
        <taxon>Actinopolysporales</taxon>
        <taxon>Actinopolysporaceae</taxon>
        <taxon>Actinopolyspora</taxon>
        <taxon>Actinopolyspora alba group</taxon>
    </lineage>
</organism>
<dbReference type="AlphaFoldDB" id="A0A1I1WDF7"/>
<accession>A0A1I1WDF7</accession>
<keyword evidence="2" id="KW-1185">Reference proteome</keyword>
<evidence type="ECO:0000313" key="2">
    <source>
        <dbReference type="Proteomes" id="UP000198716"/>
    </source>
</evidence>
<name>A0A1I1WDF7_9ACTN</name>